<sequence length="478" mass="53439">MGSVMMKREKKQVDNTTYCCPNSSDYIDLNYLSSGNVTCQCKSANQKAAEYADETMGQGRSCNWGADCSAQDYRTTGDDFVFCCLGAGYPHTRITHFGNESVCRCQSGSFPLVDPGDYVLPTTNMARNSGEMCTYNHGCADFPSVQCRADTATFCCYGSRGIQTVNDHFLNVTRCTCTNDYVGAQCASDPYQVPNTTDVGSPVVAPGLRAYTVDRNGKYEPLHVDSNDFLTGHLQENESMHVYAHYEEDILCTAVYFPNETYFTEPSWRHLPSSSGWDLISYRLSDVNWNHTGPFSDPLTLLQRPSSDESVSSDEQHQRFSRIRQKRQNNGLKKKCSLRLVADYSFYSQYARSSASEAIKIMVLVHTEYSTGPSEGPFSYNYEVDHWNTSDKLVAFSHHRDIMQFCLAHLFTHTLFMNSPGTVGLAYLGNWYGVGGICSMRNGFRNYPRTGWTSSVYTGGHTIIGVQHQMITAHGTAN</sequence>
<proteinExistence type="predicted"/>
<dbReference type="InterPro" id="IPR024079">
    <property type="entry name" value="MetalloPept_cat_dom_sf"/>
</dbReference>
<dbReference type="PANTHER" id="PTHR45702:SF6">
    <property type="entry name" value="DISINTEGRIN AND METALLOPROTEINASE DOMAIN-CONTAINING PROTEIN 17"/>
    <property type="match status" value="1"/>
</dbReference>
<keyword evidence="3" id="KW-1185">Reference proteome</keyword>
<organism evidence="2 3">
    <name type="scientific">Pomacea canaliculata</name>
    <name type="common">Golden apple snail</name>
    <dbReference type="NCBI Taxonomy" id="400727"/>
    <lineage>
        <taxon>Eukaryota</taxon>
        <taxon>Metazoa</taxon>
        <taxon>Spiralia</taxon>
        <taxon>Lophotrochozoa</taxon>
        <taxon>Mollusca</taxon>
        <taxon>Gastropoda</taxon>
        <taxon>Caenogastropoda</taxon>
        <taxon>Architaenioglossa</taxon>
        <taxon>Ampullarioidea</taxon>
        <taxon>Ampullariidae</taxon>
        <taxon>Pomacea</taxon>
    </lineage>
</organism>
<dbReference type="GO" id="GO:0006509">
    <property type="term" value="P:membrane protein ectodomain proteolysis"/>
    <property type="evidence" value="ECO:0007669"/>
    <property type="project" value="TreeGrafter"/>
</dbReference>
<evidence type="ECO:0000256" key="1">
    <source>
        <dbReference type="SAM" id="MobiDB-lite"/>
    </source>
</evidence>
<dbReference type="AlphaFoldDB" id="A0A2T7PX62"/>
<protein>
    <submittedName>
        <fullName evidence="2">Uncharacterized protein</fullName>
    </submittedName>
</protein>
<dbReference type="GO" id="GO:0004222">
    <property type="term" value="F:metalloendopeptidase activity"/>
    <property type="evidence" value="ECO:0007669"/>
    <property type="project" value="TreeGrafter"/>
</dbReference>
<dbReference type="Proteomes" id="UP000245119">
    <property type="component" value="Linkage Group LG1"/>
</dbReference>
<accession>A0A2T7PX62</accession>
<comment type="caution">
    <text evidence="2">The sequence shown here is derived from an EMBL/GenBank/DDBJ whole genome shotgun (WGS) entry which is preliminary data.</text>
</comment>
<dbReference type="OrthoDB" id="2131567at2759"/>
<dbReference type="InterPro" id="IPR051489">
    <property type="entry name" value="ADAM_Metalloproteinase"/>
</dbReference>
<evidence type="ECO:0000313" key="2">
    <source>
        <dbReference type="EMBL" id="PVD38012.1"/>
    </source>
</evidence>
<reference evidence="2 3" key="1">
    <citation type="submission" date="2018-04" db="EMBL/GenBank/DDBJ databases">
        <title>The genome of golden apple snail Pomacea canaliculata provides insight into stress tolerance and invasive adaptation.</title>
        <authorList>
            <person name="Liu C."/>
            <person name="Liu B."/>
            <person name="Ren Y."/>
            <person name="Zhang Y."/>
            <person name="Wang H."/>
            <person name="Li S."/>
            <person name="Jiang F."/>
            <person name="Yin L."/>
            <person name="Zhang G."/>
            <person name="Qian W."/>
            <person name="Fan W."/>
        </authorList>
    </citation>
    <scope>NUCLEOTIDE SEQUENCE [LARGE SCALE GENOMIC DNA]</scope>
    <source>
        <strain evidence="2">SZHN2017</strain>
        <tissue evidence="2">Muscle</tissue>
    </source>
</reference>
<feature type="region of interest" description="Disordered" evidence="1">
    <location>
        <begin position="304"/>
        <end position="324"/>
    </location>
</feature>
<dbReference type="EMBL" id="PZQS01000001">
    <property type="protein sequence ID" value="PVD38012.1"/>
    <property type="molecule type" value="Genomic_DNA"/>
</dbReference>
<name>A0A2T7PX62_POMCA</name>
<gene>
    <name evidence="2" type="ORF">C0Q70_00617</name>
</gene>
<dbReference type="SUPFAM" id="SSF55486">
    <property type="entry name" value="Metalloproteases ('zincins'), catalytic domain"/>
    <property type="match status" value="1"/>
</dbReference>
<evidence type="ECO:0000313" key="3">
    <source>
        <dbReference type="Proteomes" id="UP000245119"/>
    </source>
</evidence>
<dbReference type="GO" id="GO:0007219">
    <property type="term" value="P:Notch signaling pathway"/>
    <property type="evidence" value="ECO:0007669"/>
    <property type="project" value="TreeGrafter"/>
</dbReference>
<dbReference type="Pfam" id="PF13574">
    <property type="entry name" value="Reprolysin_2"/>
    <property type="match status" value="1"/>
</dbReference>
<dbReference type="Gene3D" id="3.40.390.10">
    <property type="entry name" value="Collagenase (Catalytic Domain)"/>
    <property type="match status" value="1"/>
</dbReference>
<dbReference type="PANTHER" id="PTHR45702">
    <property type="entry name" value="ADAM10/ADAM17 METALLOPEPTIDASE FAMILY MEMBER"/>
    <property type="match status" value="1"/>
</dbReference>
<dbReference type="GO" id="GO:0005886">
    <property type="term" value="C:plasma membrane"/>
    <property type="evidence" value="ECO:0007669"/>
    <property type="project" value="TreeGrafter"/>
</dbReference>